<dbReference type="InterPro" id="IPR029055">
    <property type="entry name" value="Ntn_hydrolases_N"/>
</dbReference>
<dbReference type="PIRSF" id="PIRSF001227">
    <property type="entry name" value="Pen_acylase"/>
    <property type="match status" value="1"/>
</dbReference>
<keyword evidence="6" id="KW-0472">Membrane</keyword>
<dbReference type="GO" id="GO:0017000">
    <property type="term" value="P:antibiotic biosynthetic process"/>
    <property type="evidence" value="ECO:0007669"/>
    <property type="project" value="InterPro"/>
</dbReference>
<evidence type="ECO:0000313" key="8">
    <source>
        <dbReference type="Proteomes" id="UP000199545"/>
    </source>
</evidence>
<dbReference type="CDD" id="cd03747">
    <property type="entry name" value="Ntn_PGA_like"/>
    <property type="match status" value="1"/>
</dbReference>
<dbReference type="InterPro" id="IPR014395">
    <property type="entry name" value="Pen/GL7ACA/AHL_acylase"/>
</dbReference>
<dbReference type="InterPro" id="IPR043146">
    <property type="entry name" value="Penicillin_amidase_N_B-knob"/>
</dbReference>
<dbReference type="AlphaFoldDB" id="A0A1I3UQN9"/>
<comment type="cofactor">
    <cofactor evidence="5">
        <name>Ca(2+)</name>
        <dbReference type="ChEBI" id="CHEBI:29108"/>
    </cofactor>
    <text evidence="5">Binds 1 Ca(2+) ion per dimer.</text>
</comment>
<dbReference type="Gene3D" id="2.30.120.10">
    <property type="match status" value="1"/>
</dbReference>
<feature type="binding site" evidence="5">
    <location>
        <position position="329"/>
    </location>
    <ligand>
        <name>Ca(2+)</name>
        <dbReference type="ChEBI" id="CHEBI:29108"/>
    </ligand>
</feature>
<dbReference type="PANTHER" id="PTHR34218">
    <property type="entry name" value="PEPTIDASE S45 PENICILLIN AMIDASE"/>
    <property type="match status" value="1"/>
</dbReference>
<dbReference type="InterPro" id="IPR002692">
    <property type="entry name" value="S45"/>
</dbReference>
<evidence type="ECO:0000256" key="6">
    <source>
        <dbReference type="SAM" id="Phobius"/>
    </source>
</evidence>
<dbReference type="GO" id="GO:0016811">
    <property type="term" value="F:hydrolase activity, acting on carbon-nitrogen (but not peptide) bonds, in linear amides"/>
    <property type="evidence" value="ECO:0007669"/>
    <property type="project" value="InterPro"/>
</dbReference>
<proteinExistence type="inferred from homology"/>
<dbReference type="InterPro" id="IPR043147">
    <property type="entry name" value="Penicillin_amidase_A-knob"/>
</dbReference>
<gene>
    <name evidence="7" type="ORF">SAMN05421852_1269</name>
</gene>
<keyword evidence="6" id="KW-0812">Transmembrane</keyword>
<name>A0A1I3UQN9_9BACL</name>
<dbReference type="Pfam" id="PF01804">
    <property type="entry name" value="Penicil_amidase"/>
    <property type="match status" value="1"/>
</dbReference>
<comment type="similarity">
    <text evidence="1">Belongs to the peptidase S45 family.</text>
</comment>
<evidence type="ECO:0000256" key="4">
    <source>
        <dbReference type="PIRSR" id="PIRSR001227-1"/>
    </source>
</evidence>
<evidence type="ECO:0000256" key="2">
    <source>
        <dbReference type="ARBA" id="ARBA00022801"/>
    </source>
</evidence>
<evidence type="ECO:0000313" key="7">
    <source>
        <dbReference type="EMBL" id="SFJ84171.1"/>
    </source>
</evidence>
<evidence type="ECO:0000256" key="1">
    <source>
        <dbReference type="ARBA" id="ARBA00006586"/>
    </source>
</evidence>
<dbReference type="RefSeq" id="WP_093231556.1">
    <property type="nucleotide sequence ID" value="NZ_FORR01000026.1"/>
</dbReference>
<dbReference type="STRING" id="46223.SAMN05421852_1269"/>
<organism evidence="7 8">
    <name type="scientific">Thermoflavimicrobium dichotomicum</name>
    <dbReference type="NCBI Taxonomy" id="46223"/>
    <lineage>
        <taxon>Bacteria</taxon>
        <taxon>Bacillati</taxon>
        <taxon>Bacillota</taxon>
        <taxon>Bacilli</taxon>
        <taxon>Bacillales</taxon>
        <taxon>Thermoactinomycetaceae</taxon>
        <taxon>Thermoflavimicrobium</taxon>
    </lineage>
</organism>
<sequence length="799" mass="90927">MLDTSIQKRNPLKKWLSILLICLLGLLVFSGLTGYWFLAKRLPQQSGEIHIKGLQDSVNVWRDQQGVPHIEAKNVHDLFKVQGYITAQDRLFQMDLSRRQASGELSEVIGNKTVNQDRFFRTLGLRRAAEASYSRYPKEYQTYLQDYADGVNAFIEQAKAEGNLPIEFTILGYEPKPWTPLDSLTIGKYMAYDLGGHWEGQAFRSYLLQKFPKEKAMDLFPAYPAQAPDIIEKLQTHSVDIAKSFAFAVTPHEFNGSNNWVISGKKSASNKPLLANDPHLGLATPAIWYETHLKAPSFEVSGVIFAGVPGIIVGHTRHIAWGVTNVGPDVQDLYIEKRNPKNKNQFLYQGKWENAKIIHERIKVKDGKDIVLTVQVTRHGPIISEFAHHQKPDTAIALKWTALEPTTELQAVLLFPRSKNWNEFKQALTYFHAPAQNFVFASTDGTIAYRANGKIPIRKKGDSMLPVPGWTDEYEWKGYIPWDELPTLVNPQQGWIATANNRVVDQQYPYHLTHTWAEPYRQQRIIEVLNQKEKLTVEDMRKLQVDSFNLQAKEFLPLFIQQWEKQQSRLRAIDQQALQLLKKWNYQDDKELGAPLVFHILMKKIPAVLFQGQIEPEMDKLFDGKDAIVSQLIRNDAQGKPGPWIREKGGLANVLLEAFQKTNDHIAQLQGSDPSKWKWGTFHQISFAHPLAAVKPLDLLFNPASAPLSGSHVTVGAAGWDAQTGQVNHGASWRTVVDLSKPEESWNVVGPGQSGQVLSPWYDNQIDDWINGRQHLTTMDEKKYRTNGNHLIFRPTKYE</sequence>
<dbReference type="PANTHER" id="PTHR34218:SF4">
    <property type="entry name" value="ACYL-HOMOSERINE LACTONE ACYLASE QUIP"/>
    <property type="match status" value="1"/>
</dbReference>
<evidence type="ECO:0000256" key="5">
    <source>
        <dbReference type="PIRSR" id="PIRSR001227-2"/>
    </source>
</evidence>
<keyword evidence="5" id="KW-0106">Calcium</keyword>
<feature type="transmembrane region" description="Helical" evidence="6">
    <location>
        <begin position="15"/>
        <end position="38"/>
    </location>
</feature>
<feature type="active site" description="Nucleophile" evidence="4">
    <location>
        <position position="257"/>
    </location>
</feature>
<evidence type="ECO:0000256" key="3">
    <source>
        <dbReference type="ARBA" id="ARBA00023145"/>
    </source>
</evidence>
<dbReference type="Gene3D" id="1.10.439.10">
    <property type="entry name" value="Penicillin Amidohydrolase, domain 1"/>
    <property type="match status" value="1"/>
</dbReference>
<dbReference type="SUPFAM" id="SSF56235">
    <property type="entry name" value="N-terminal nucleophile aminohydrolases (Ntn hydrolases)"/>
    <property type="match status" value="1"/>
</dbReference>
<keyword evidence="2" id="KW-0378">Hydrolase</keyword>
<keyword evidence="5" id="KW-0479">Metal-binding</keyword>
<feature type="binding site" evidence="5">
    <location>
        <position position="332"/>
    </location>
    <ligand>
        <name>Ca(2+)</name>
        <dbReference type="ChEBI" id="CHEBI:29108"/>
    </ligand>
</feature>
<dbReference type="OrthoDB" id="9759796at2"/>
<reference evidence="7 8" key="1">
    <citation type="submission" date="2016-10" db="EMBL/GenBank/DDBJ databases">
        <authorList>
            <person name="de Groot N.N."/>
        </authorList>
    </citation>
    <scope>NUCLEOTIDE SEQUENCE [LARGE SCALE GENOMIC DNA]</scope>
    <source>
        <strain evidence="7 8">DSM 44778</strain>
    </source>
</reference>
<dbReference type="GO" id="GO:0046872">
    <property type="term" value="F:metal ion binding"/>
    <property type="evidence" value="ECO:0007669"/>
    <property type="project" value="UniProtKB-KW"/>
</dbReference>
<keyword evidence="6" id="KW-1133">Transmembrane helix</keyword>
<protein>
    <submittedName>
        <fullName evidence="7">Penicillin amidase</fullName>
    </submittedName>
</protein>
<dbReference type="InterPro" id="IPR023343">
    <property type="entry name" value="Penicillin_amidase_dom1"/>
</dbReference>
<dbReference type="Proteomes" id="UP000199545">
    <property type="component" value="Unassembled WGS sequence"/>
</dbReference>
<dbReference type="Gene3D" id="3.60.20.10">
    <property type="entry name" value="Glutamine Phosphoribosylpyrophosphate, subunit 1, domain 1"/>
    <property type="match status" value="1"/>
</dbReference>
<keyword evidence="8" id="KW-1185">Reference proteome</keyword>
<accession>A0A1I3UQN9</accession>
<dbReference type="Gene3D" id="1.10.1400.10">
    <property type="match status" value="1"/>
</dbReference>
<keyword evidence="3" id="KW-0865">Zymogen</keyword>
<dbReference type="EMBL" id="FORR01000026">
    <property type="protein sequence ID" value="SFJ84171.1"/>
    <property type="molecule type" value="Genomic_DNA"/>
</dbReference>